<protein>
    <submittedName>
        <fullName evidence="3">Unnamed protein product</fullName>
    </submittedName>
</protein>
<keyword evidence="4" id="KW-1185">Reference proteome</keyword>
<evidence type="ECO:0000313" key="3">
    <source>
        <dbReference type="EMBL" id="GMG20882.1"/>
    </source>
</evidence>
<evidence type="ECO:0000259" key="2">
    <source>
        <dbReference type="Pfam" id="PF12726"/>
    </source>
</evidence>
<proteinExistence type="predicted"/>
<comment type="caution">
    <text evidence="3">The sequence shown here is derived from an EMBL/GenBank/DDBJ whole genome shotgun (WGS) entry which is preliminary data.</text>
</comment>
<dbReference type="Pfam" id="PF12726">
    <property type="entry name" value="SEN1_N"/>
    <property type="match status" value="1"/>
</dbReference>
<dbReference type="EMBL" id="BSXU01000494">
    <property type="protein sequence ID" value="GMG20882.1"/>
    <property type="molecule type" value="Genomic_DNA"/>
</dbReference>
<reference evidence="3" key="1">
    <citation type="submission" date="2023-04" db="EMBL/GenBank/DDBJ databases">
        <title>Ambrosiozyma monospora NBRC 1965.</title>
        <authorList>
            <person name="Ichikawa N."/>
            <person name="Sato H."/>
            <person name="Tonouchi N."/>
        </authorList>
    </citation>
    <scope>NUCLEOTIDE SEQUENCE</scope>
    <source>
        <strain evidence="3">NBRC 1965</strain>
    </source>
</reference>
<feature type="compositionally biased region" description="Low complexity" evidence="1">
    <location>
        <begin position="932"/>
        <end position="945"/>
    </location>
</feature>
<accession>A0A9W6YUW4</accession>
<dbReference type="InterPro" id="IPR024481">
    <property type="entry name" value="Helicase_Sen1_N"/>
</dbReference>
<dbReference type="AlphaFoldDB" id="A0A9W6YUW4"/>
<feature type="compositionally biased region" description="Acidic residues" evidence="1">
    <location>
        <begin position="1004"/>
        <end position="1013"/>
    </location>
</feature>
<sequence length="1077" mass="124142">MSSSALDQLYDKVTQSFTKDNAYQQALLLEIHKYTFVDLPEDTHYFCDEKLGTVCMYMLTICSSFVGDDAQAFPLFFKRFTKSFESCPNCLRNFHLLRGKSRIEFILKAGADYNTVSSTMMGMFTQFQSSVFSEFIIHSQENPRRKYKLTVFMECLLNPELLRLNLAIKNYFDTLFNPEVLESDEVKNFLSKLKLFPGTFYCLMEGNDQQRKWALNHLPFGKSESELLQIEDFSSLVMEEYERNFYRYQDPNQVNERYYASFWTTMMPIIASSHPDVINAKLLLPETYKSYKESTGNQVVKLTNAFIAHAFSALDYALPFVLRALDTFLQKLKSDFYETIKPHGYLALFDIAFRFNGPSYLHYLSIIDQNDRPDTAIERLAYRKPLFTDMLGWITSCWMAGSVLDKSHTTIIVYRYFADRMKEENYGIAVGYFCMHLMKKQLSLRKQLFDPKLTADLIRESNARAIADHKAIVLFDAIWQQGLRNEAMDLITTCMTYDITLLAQYTGALRQGDSSVSSQLPTDLWRLLHVKIPVNDTEFAIKVFSTLQNVTLVYKIDIQLTKTLMKSTPNYKEDTLKSLVASANKQNRNVVLFDDALEKLFNRMTQTFQAPSLKQLLCNDDASLGFWSCILSPEEKVYESSIGFLYETFDVDDRFEAFKEAMKLNLPVVLKSFKHALDNFGEIKLFAPSQRGVKILMDFVKCLFNPIHGVLIDTSRLTDESSKDTMSDLWNSCWSYLDLLYRKIFPWVGQYEKLKAALNNPQQSEKINGDLREFTRDVLDLSCLFLNGYQLLIGAVIPDIVTDDEILELKRRLFKVVLATMKDVTLWLKLSDPALLQRCVQLTTNMLDICHELGLDVEKETLSVVVKLCAKMKKFNSKLSTEQVGELIVRARKFDDKLVDDILHEAEEYRKSKMQLLSSSTSSRESSVEPKITTQIQHQHPHQQTLTNFLKKGPIEYKPAAPKRLSALELANMKLQEKRKQQSMPAPAPARPSGFNKKKHTDSDSDSDSESDDGGLFTKEQVAEKMKKTKNAFRSLQHGRIHQSRNAVITKKNPVNAKKKAEELMRLRLSVDMNPFW</sequence>
<evidence type="ECO:0000313" key="4">
    <source>
        <dbReference type="Proteomes" id="UP001165063"/>
    </source>
</evidence>
<dbReference type="OrthoDB" id="6513042at2759"/>
<feature type="region of interest" description="Disordered" evidence="1">
    <location>
        <begin position="976"/>
        <end position="1015"/>
    </location>
</feature>
<gene>
    <name evidence="3" type="ORF">Amon01_000156300</name>
</gene>
<organism evidence="3 4">
    <name type="scientific">Ambrosiozyma monospora</name>
    <name type="common">Yeast</name>
    <name type="synonym">Endomycopsis monosporus</name>
    <dbReference type="NCBI Taxonomy" id="43982"/>
    <lineage>
        <taxon>Eukaryota</taxon>
        <taxon>Fungi</taxon>
        <taxon>Dikarya</taxon>
        <taxon>Ascomycota</taxon>
        <taxon>Saccharomycotina</taxon>
        <taxon>Pichiomycetes</taxon>
        <taxon>Pichiales</taxon>
        <taxon>Pichiaceae</taxon>
        <taxon>Ambrosiozyma</taxon>
    </lineage>
</organism>
<dbReference type="Proteomes" id="UP001165063">
    <property type="component" value="Unassembled WGS sequence"/>
</dbReference>
<feature type="domain" description="Helicase Sen1 N-terminal" evidence="2">
    <location>
        <begin position="78"/>
        <end position="841"/>
    </location>
</feature>
<evidence type="ECO:0000256" key="1">
    <source>
        <dbReference type="SAM" id="MobiDB-lite"/>
    </source>
</evidence>
<name>A0A9W6YUW4_AMBMO</name>
<feature type="region of interest" description="Disordered" evidence="1">
    <location>
        <begin position="913"/>
        <end position="945"/>
    </location>
</feature>